<evidence type="ECO:0000313" key="2">
    <source>
        <dbReference type="EMBL" id="KAK3872179.1"/>
    </source>
</evidence>
<dbReference type="AlphaFoldDB" id="A0AAE1FEZ7"/>
<comment type="caution">
    <text evidence="2">The sequence shown here is derived from an EMBL/GenBank/DDBJ whole genome shotgun (WGS) entry which is preliminary data.</text>
</comment>
<protein>
    <submittedName>
        <fullName evidence="2">Uncharacterized protein</fullName>
    </submittedName>
</protein>
<dbReference type="EMBL" id="JAWQEG010002406">
    <property type="protein sequence ID" value="KAK3872179.1"/>
    <property type="molecule type" value="Genomic_DNA"/>
</dbReference>
<dbReference type="EMBL" id="JAWQEG010003685">
    <property type="protein sequence ID" value="KAK3864975.1"/>
    <property type="molecule type" value="Genomic_DNA"/>
</dbReference>
<gene>
    <name evidence="2" type="ORF">Pcinc_022730</name>
    <name evidence="1" type="ORF">Pcinc_029373</name>
</gene>
<sequence length="244" mass="26484">MGEDRVSNVFKCESSAQLPQFPFSQVTTEKIYKAVAELAFIPATDSYTSSYTAAPSSYHLLSLPSVEDRGAETMELVKEDDLAKNRALSQFSGLSLLFWLAKMSSAPGTASAAFVSTAALSFVDACYSFYSSPLSFSTVCEVGSTINPPTLSGIDMAGRWSLLTLDPPSPAALEVDRTEILLQTVPHKSLLMCCTGTRLLSLGHIDSRQGLLGELIIPDLPIIFLTLQLHALQRLFLDRRLVVV</sequence>
<keyword evidence="3" id="KW-1185">Reference proteome</keyword>
<organism evidence="2 3">
    <name type="scientific">Petrolisthes cinctipes</name>
    <name type="common">Flat porcelain crab</name>
    <dbReference type="NCBI Taxonomy" id="88211"/>
    <lineage>
        <taxon>Eukaryota</taxon>
        <taxon>Metazoa</taxon>
        <taxon>Ecdysozoa</taxon>
        <taxon>Arthropoda</taxon>
        <taxon>Crustacea</taxon>
        <taxon>Multicrustacea</taxon>
        <taxon>Malacostraca</taxon>
        <taxon>Eumalacostraca</taxon>
        <taxon>Eucarida</taxon>
        <taxon>Decapoda</taxon>
        <taxon>Pleocyemata</taxon>
        <taxon>Anomura</taxon>
        <taxon>Galatheoidea</taxon>
        <taxon>Porcellanidae</taxon>
        <taxon>Petrolisthes</taxon>
    </lineage>
</organism>
<proteinExistence type="predicted"/>
<reference evidence="2" key="1">
    <citation type="submission" date="2023-10" db="EMBL/GenBank/DDBJ databases">
        <title>Genome assemblies of two species of porcelain crab, Petrolisthes cinctipes and Petrolisthes manimaculis (Anomura: Porcellanidae).</title>
        <authorList>
            <person name="Angst P."/>
        </authorList>
    </citation>
    <scope>NUCLEOTIDE SEQUENCE</scope>
    <source>
        <strain evidence="2">PB745_01</strain>
        <tissue evidence="2">Gill</tissue>
    </source>
</reference>
<evidence type="ECO:0000313" key="3">
    <source>
        <dbReference type="Proteomes" id="UP001286313"/>
    </source>
</evidence>
<evidence type="ECO:0000313" key="1">
    <source>
        <dbReference type="EMBL" id="KAK3864975.1"/>
    </source>
</evidence>
<name>A0AAE1FEZ7_PETCI</name>
<dbReference type="Proteomes" id="UP001286313">
    <property type="component" value="Unassembled WGS sequence"/>
</dbReference>
<accession>A0AAE1FEZ7</accession>